<name>A0A0M0JNV0_9EUKA</name>
<sequence length="146" mass="16239">MKFGKELVAYASTNSEWTSFYVDYKALKQILRQLSPTDVENQTEGNAQLEGLFLSSLLLQLLKVNRFFIEKSKELSSHLNRVIPLLGSPSKVKGVFDFDGTLPTPAATLGKLIKSPLVPQDMRQAIAIFCQNPFSVVTGYRARSAL</sequence>
<proteinExistence type="predicted"/>
<comment type="caution">
    <text evidence="2">The sequence shown here is derived from an EMBL/GenBank/DDBJ whole genome shotgun (WGS) entry which is preliminary data.</text>
</comment>
<evidence type="ECO:0000313" key="3">
    <source>
        <dbReference type="Proteomes" id="UP000037460"/>
    </source>
</evidence>
<evidence type="ECO:0000313" key="2">
    <source>
        <dbReference type="EMBL" id="KOO28269.1"/>
    </source>
</evidence>
<dbReference type="AlphaFoldDB" id="A0A0M0JNV0"/>
<dbReference type="InterPro" id="IPR004331">
    <property type="entry name" value="SPX_dom"/>
</dbReference>
<protein>
    <recommendedName>
        <fullName evidence="1">SPX domain-containing protein</fullName>
    </recommendedName>
</protein>
<dbReference type="EMBL" id="JWZX01002593">
    <property type="protein sequence ID" value="KOO28269.1"/>
    <property type="molecule type" value="Genomic_DNA"/>
</dbReference>
<feature type="domain" description="SPX" evidence="1">
    <location>
        <begin position="1"/>
        <end position="146"/>
    </location>
</feature>
<keyword evidence="3" id="KW-1185">Reference proteome</keyword>
<dbReference type="Proteomes" id="UP000037460">
    <property type="component" value="Unassembled WGS sequence"/>
</dbReference>
<dbReference type="Pfam" id="PF03105">
    <property type="entry name" value="SPX"/>
    <property type="match status" value="1"/>
</dbReference>
<dbReference type="OrthoDB" id="1577640at2759"/>
<gene>
    <name evidence="2" type="ORF">Ctob_008548</name>
</gene>
<dbReference type="PROSITE" id="PS51382">
    <property type="entry name" value="SPX"/>
    <property type="match status" value="1"/>
</dbReference>
<reference evidence="3" key="1">
    <citation type="journal article" date="2015" name="PLoS Genet.">
        <title>Genome Sequence and Transcriptome Analyses of Chrysochromulina tobin: Metabolic Tools for Enhanced Algal Fitness in the Prominent Order Prymnesiales (Haptophyceae).</title>
        <authorList>
            <person name="Hovde B.T."/>
            <person name="Deodato C.R."/>
            <person name="Hunsperger H.M."/>
            <person name="Ryken S.A."/>
            <person name="Yost W."/>
            <person name="Jha R.K."/>
            <person name="Patterson J."/>
            <person name="Monnat R.J. Jr."/>
            <person name="Barlow S.B."/>
            <person name="Starkenburg S.R."/>
            <person name="Cattolico R.A."/>
        </authorList>
    </citation>
    <scope>NUCLEOTIDE SEQUENCE</scope>
    <source>
        <strain evidence="3">CCMP291</strain>
    </source>
</reference>
<evidence type="ECO:0000259" key="1">
    <source>
        <dbReference type="PROSITE" id="PS51382"/>
    </source>
</evidence>
<accession>A0A0M0JNV0</accession>
<organism evidence="2 3">
    <name type="scientific">Chrysochromulina tobinii</name>
    <dbReference type="NCBI Taxonomy" id="1460289"/>
    <lineage>
        <taxon>Eukaryota</taxon>
        <taxon>Haptista</taxon>
        <taxon>Haptophyta</taxon>
        <taxon>Prymnesiophyceae</taxon>
        <taxon>Prymnesiales</taxon>
        <taxon>Chrysochromulinaceae</taxon>
        <taxon>Chrysochromulina</taxon>
    </lineage>
</organism>